<evidence type="ECO:0000313" key="2">
    <source>
        <dbReference type="EMBL" id="MBB3928744.1"/>
    </source>
</evidence>
<proteinExistence type="predicted"/>
<name>A0A7W6BMU1_9SPHN</name>
<gene>
    <name evidence="2" type="ORF">GGR43_004489</name>
</gene>
<evidence type="ECO:0000256" key="1">
    <source>
        <dbReference type="SAM" id="Phobius"/>
    </source>
</evidence>
<reference evidence="2 3" key="1">
    <citation type="submission" date="2020-08" db="EMBL/GenBank/DDBJ databases">
        <title>Genomic Encyclopedia of Type Strains, Phase IV (KMG-IV): sequencing the most valuable type-strain genomes for metagenomic binning, comparative biology and taxonomic classification.</title>
        <authorList>
            <person name="Goeker M."/>
        </authorList>
    </citation>
    <scope>NUCLEOTIDE SEQUENCE [LARGE SCALE GENOMIC DNA]</scope>
    <source>
        <strain evidence="2 3">DSM 26189</strain>
    </source>
</reference>
<dbReference type="Proteomes" id="UP000571950">
    <property type="component" value="Unassembled WGS sequence"/>
</dbReference>
<dbReference type="RefSeq" id="WP_281392572.1">
    <property type="nucleotide sequence ID" value="NZ_BSPS01000092.1"/>
</dbReference>
<keyword evidence="3" id="KW-1185">Reference proteome</keyword>
<dbReference type="AlphaFoldDB" id="A0A7W6BMU1"/>
<comment type="caution">
    <text evidence="2">The sequence shown here is derived from an EMBL/GenBank/DDBJ whole genome shotgun (WGS) entry which is preliminary data.</text>
</comment>
<dbReference type="EMBL" id="JACIDT010000033">
    <property type="protein sequence ID" value="MBB3928744.1"/>
    <property type="molecule type" value="Genomic_DNA"/>
</dbReference>
<keyword evidence="1" id="KW-0472">Membrane</keyword>
<accession>A0A7W6BMU1</accession>
<organism evidence="2 3">
    <name type="scientific">Sphingobium jiangsuense</name>
    <dbReference type="NCBI Taxonomy" id="870476"/>
    <lineage>
        <taxon>Bacteria</taxon>
        <taxon>Pseudomonadati</taxon>
        <taxon>Pseudomonadota</taxon>
        <taxon>Alphaproteobacteria</taxon>
        <taxon>Sphingomonadales</taxon>
        <taxon>Sphingomonadaceae</taxon>
        <taxon>Sphingobium</taxon>
    </lineage>
</organism>
<feature type="transmembrane region" description="Helical" evidence="1">
    <location>
        <begin position="6"/>
        <end position="27"/>
    </location>
</feature>
<keyword evidence="1" id="KW-0812">Transmembrane</keyword>
<protein>
    <submittedName>
        <fullName evidence="2">Uncharacterized protein</fullName>
    </submittedName>
</protein>
<sequence>MELPKIIAEMFPGLAAMALAVGGWLWAKNIKRRAHGEHIHPAE</sequence>
<keyword evidence="1" id="KW-1133">Transmembrane helix</keyword>
<evidence type="ECO:0000313" key="3">
    <source>
        <dbReference type="Proteomes" id="UP000571950"/>
    </source>
</evidence>